<evidence type="ECO:0000256" key="2">
    <source>
        <dbReference type="SAM" id="SignalP"/>
    </source>
</evidence>
<protein>
    <submittedName>
        <fullName evidence="3">Uncharacterized protein</fullName>
    </submittedName>
</protein>
<organism evidence="3 4">
    <name type="scientific">Coccomyxa subellipsoidea</name>
    <dbReference type="NCBI Taxonomy" id="248742"/>
    <lineage>
        <taxon>Eukaryota</taxon>
        <taxon>Viridiplantae</taxon>
        <taxon>Chlorophyta</taxon>
        <taxon>core chlorophytes</taxon>
        <taxon>Trebouxiophyceae</taxon>
        <taxon>Trebouxiophyceae incertae sedis</taxon>
        <taxon>Coccomyxaceae</taxon>
        <taxon>Coccomyxa</taxon>
    </lineage>
</organism>
<evidence type="ECO:0000256" key="1">
    <source>
        <dbReference type="SAM" id="MobiDB-lite"/>
    </source>
</evidence>
<feature type="signal peptide" evidence="2">
    <location>
        <begin position="1"/>
        <end position="30"/>
    </location>
</feature>
<dbReference type="PANTHER" id="PTHR33538">
    <property type="entry name" value="PROTEIN GAMETE EXPRESSED 1"/>
    <property type="match status" value="1"/>
</dbReference>
<dbReference type="EMBL" id="JALJOT010000001">
    <property type="protein sequence ID" value="KAK9917998.1"/>
    <property type="molecule type" value="Genomic_DNA"/>
</dbReference>
<dbReference type="Proteomes" id="UP001491310">
    <property type="component" value="Unassembled WGS sequence"/>
</dbReference>
<accession>A0ABR2Z1D9</accession>
<feature type="region of interest" description="Disordered" evidence="1">
    <location>
        <begin position="484"/>
        <end position="556"/>
    </location>
</feature>
<name>A0ABR2Z1D9_9CHLO</name>
<evidence type="ECO:0000313" key="3">
    <source>
        <dbReference type="EMBL" id="KAK9917998.1"/>
    </source>
</evidence>
<keyword evidence="4" id="KW-1185">Reference proteome</keyword>
<sequence length="629" mass="69595">MINKKSTYHGNKRTLGFILLLLASTRCSDAREQDAPPVYEVAHPAAVDIQKRSGSESLANLRTLAAQEGTIDRLWGRNCFTRAMDSLGVAHCRTMTPETASRLALALANCHLGMLGQRQHSCSQKTSLHECTEAFPDDRSFEAYMAQLSHIDSICLYHMHDNFGVADIQGGLQAVQTAGDLLLERSSNTLKSIAELDVKEMQRHRQNTQLWQEAKTDALAFHGALQAMREREEHSSQQLSDHLRDLAMRSEGLLQRVNTVVELQQKANQVLVHLLGAQYTLGDVMYYGSGLSTALLMSMQPATRAARVPLVAILLANWGAEYWLLQFLKPHLELDAAGDVFAAVPQPRFLSSALSLLQYYRGQAASNSAHQFDAQEHSFNGLPDSIRLRFSVKSLVRKVCIGLALIATAWALLLHSRAASLGRLREAQHDREVAEILQRMQRAERHERLMRSKINRVLAELRGAQPQKGPRQLGIARAQEQNGLSLREAGPLRKGGSPGGKAKSRPAGGMGHGSHSMAEEHLAEGEAADESVAPAGVHRNDRLKRGRDGAGRPKLKWPEGLSDEELLRWWITENGGYIHLALHLTGSPTCNGRGWVASAEIDYNRLSAKNRSSSFLTAWATLQRMLWLS</sequence>
<proteinExistence type="predicted"/>
<comment type="caution">
    <text evidence="3">The sequence shown here is derived from an EMBL/GenBank/DDBJ whole genome shotgun (WGS) entry which is preliminary data.</text>
</comment>
<gene>
    <name evidence="3" type="ORF">WJX75_000387</name>
</gene>
<keyword evidence="2" id="KW-0732">Signal</keyword>
<reference evidence="3 4" key="1">
    <citation type="journal article" date="2024" name="Nat. Commun.">
        <title>Phylogenomics reveals the evolutionary origins of lichenization in chlorophyte algae.</title>
        <authorList>
            <person name="Puginier C."/>
            <person name="Libourel C."/>
            <person name="Otte J."/>
            <person name="Skaloud P."/>
            <person name="Haon M."/>
            <person name="Grisel S."/>
            <person name="Petersen M."/>
            <person name="Berrin J.G."/>
            <person name="Delaux P.M."/>
            <person name="Dal Grande F."/>
            <person name="Keller J."/>
        </authorList>
    </citation>
    <scope>NUCLEOTIDE SEQUENCE [LARGE SCALE GENOMIC DNA]</scope>
    <source>
        <strain evidence="3 4">SAG 216-7</strain>
    </source>
</reference>
<dbReference type="PANTHER" id="PTHR33538:SF2">
    <property type="entry name" value="PROTEIN GAMETE EXPRESSED 1"/>
    <property type="match status" value="1"/>
</dbReference>
<dbReference type="InterPro" id="IPR040346">
    <property type="entry name" value="GEX1/Brambleberry"/>
</dbReference>
<feature type="chain" id="PRO_5045047982" evidence="2">
    <location>
        <begin position="31"/>
        <end position="629"/>
    </location>
</feature>
<evidence type="ECO:0000313" key="4">
    <source>
        <dbReference type="Proteomes" id="UP001491310"/>
    </source>
</evidence>